<evidence type="ECO:0000313" key="3">
    <source>
        <dbReference type="Proteomes" id="UP000236654"/>
    </source>
</evidence>
<feature type="transmembrane region" description="Helical" evidence="1">
    <location>
        <begin position="84"/>
        <end position="104"/>
    </location>
</feature>
<keyword evidence="3" id="KW-1185">Reference proteome</keyword>
<dbReference type="AlphaFoldDB" id="A0A2I0QYW1"/>
<feature type="transmembrane region" description="Helical" evidence="1">
    <location>
        <begin position="33"/>
        <end position="51"/>
    </location>
</feature>
<organism evidence="2 3">
    <name type="scientific">Brumimicrobium salinarum</name>
    <dbReference type="NCBI Taxonomy" id="2058658"/>
    <lineage>
        <taxon>Bacteria</taxon>
        <taxon>Pseudomonadati</taxon>
        <taxon>Bacteroidota</taxon>
        <taxon>Flavobacteriia</taxon>
        <taxon>Flavobacteriales</taxon>
        <taxon>Crocinitomicaceae</taxon>
        <taxon>Brumimicrobium</taxon>
    </lineage>
</organism>
<evidence type="ECO:0000313" key="2">
    <source>
        <dbReference type="EMBL" id="PKR79508.1"/>
    </source>
</evidence>
<name>A0A2I0QYW1_9FLAO</name>
<reference evidence="2 3" key="1">
    <citation type="submission" date="2017-12" db="EMBL/GenBank/DDBJ databases">
        <title>The draft genome sequence of Brumimicrobium saltpan LHR20.</title>
        <authorList>
            <person name="Do Z.-J."/>
            <person name="Luo H.-R."/>
        </authorList>
    </citation>
    <scope>NUCLEOTIDE SEQUENCE [LARGE SCALE GENOMIC DNA]</scope>
    <source>
        <strain evidence="2 3">LHR20</strain>
    </source>
</reference>
<comment type="caution">
    <text evidence="2">The sequence shown here is derived from an EMBL/GenBank/DDBJ whole genome shotgun (WGS) entry which is preliminary data.</text>
</comment>
<dbReference type="Proteomes" id="UP000236654">
    <property type="component" value="Unassembled WGS sequence"/>
</dbReference>
<keyword evidence="1" id="KW-1133">Transmembrane helix</keyword>
<dbReference type="EMBL" id="PJNI01000027">
    <property type="protein sequence ID" value="PKR79508.1"/>
    <property type="molecule type" value="Genomic_DNA"/>
</dbReference>
<feature type="transmembrane region" description="Helical" evidence="1">
    <location>
        <begin position="7"/>
        <end position="27"/>
    </location>
</feature>
<sequence length="106" mass="12607">MKDFTDYFIYLLFEIIVGYVAIAYFGFSFHAGLFLTIYFVLSPTLIYIKHFGLGRFSTKFKDTLMFNLQKVIQRKTNSTRLDRIFFTTYLLFIFFGLSLILMNMKV</sequence>
<proteinExistence type="predicted"/>
<protein>
    <submittedName>
        <fullName evidence="2">Uncharacterized protein</fullName>
    </submittedName>
</protein>
<gene>
    <name evidence="2" type="ORF">CW751_14885</name>
</gene>
<keyword evidence="1" id="KW-0812">Transmembrane</keyword>
<accession>A0A2I0QYW1</accession>
<evidence type="ECO:0000256" key="1">
    <source>
        <dbReference type="SAM" id="Phobius"/>
    </source>
</evidence>
<keyword evidence="1" id="KW-0472">Membrane</keyword>